<dbReference type="OMA" id="MHEFIIR"/>
<organism evidence="3 4">
    <name type="scientific">Bodo saltans</name>
    <name type="common">Flagellated protozoan</name>
    <dbReference type="NCBI Taxonomy" id="75058"/>
    <lineage>
        <taxon>Eukaryota</taxon>
        <taxon>Discoba</taxon>
        <taxon>Euglenozoa</taxon>
        <taxon>Kinetoplastea</taxon>
        <taxon>Metakinetoplastina</taxon>
        <taxon>Eubodonida</taxon>
        <taxon>Bodonidae</taxon>
        <taxon>Bodo</taxon>
    </lineage>
</organism>
<dbReference type="AlphaFoldDB" id="A0A0S4KP46"/>
<dbReference type="EMBL" id="CYKH01002138">
    <property type="protein sequence ID" value="CUI15395.1"/>
    <property type="molecule type" value="Genomic_DNA"/>
</dbReference>
<dbReference type="PANTHER" id="PTHR14465">
    <property type="entry name" value="IQ DOMAIN-CONTAINING PROTEIN H"/>
    <property type="match status" value="1"/>
</dbReference>
<feature type="compositionally biased region" description="Basic and acidic residues" evidence="1">
    <location>
        <begin position="186"/>
        <end position="199"/>
    </location>
</feature>
<feature type="compositionally biased region" description="Polar residues" evidence="1">
    <location>
        <begin position="43"/>
        <end position="52"/>
    </location>
</feature>
<protein>
    <submittedName>
        <fullName evidence="3">IQ calmodulin-binding protein, putative</fullName>
    </submittedName>
</protein>
<dbReference type="PANTHER" id="PTHR14465:SF0">
    <property type="entry name" value="IQ DOMAIN-CONTAINING PROTEIN H"/>
    <property type="match status" value="1"/>
</dbReference>
<evidence type="ECO:0000313" key="4">
    <source>
        <dbReference type="Proteomes" id="UP000051952"/>
    </source>
</evidence>
<dbReference type="Gene3D" id="1.20.5.190">
    <property type="match status" value="1"/>
</dbReference>
<evidence type="ECO:0000256" key="1">
    <source>
        <dbReference type="SAM" id="MobiDB-lite"/>
    </source>
</evidence>
<evidence type="ECO:0000313" key="3">
    <source>
        <dbReference type="EMBL" id="CUI15395.1"/>
    </source>
</evidence>
<feature type="domain" description="IQCH-like ATP-grasp" evidence="2">
    <location>
        <begin position="546"/>
        <end position="795"/>
    </location>
</feature>
<accession>A0A0S4KP46</accession>
<evidence type="ECO:0000259" key="2">
    <source>
        <dbReference type="Pfam" id="PF24923"/>
    </source>
</evidence>
<name>A0A0S4KP46_BODSA</name>
<gene>
    <name evidence="3" type="ORF">BSAL_41770</name>
</gene>
<dbReference type="Pfam" id="PF24923">
    <property type="entry name" value="ATP-grasp_IQCH"/>
    <property type="match status" value="1"/>
</dbReference>
<dbReference type="OrthoDB" id="2117703at2759"/>
<keyword evidence="4" id="KW-1185">Reference proteome</keyword>
<feature type="region of interest" description="Disordered" evidence="1">
    <location>
        <begin position="174"/>
        <end position="207"/>
    </location>
</feature>
<reference evidence="4" key="1">
    <citation type="submission" date="2015-09" db="EMBL/GenBank/DDBJ databases">
        <authorList>
            <consortium name="Pathogen Informatics"/>
        </authorList>
    </citation>
    <scope>NUCLEOTIDE SEQUENCE [LARGE SCALE GENOMIC DNA]</scope>
    <source>
        <strain evidence="4">Lake Konstanz</strain>
    </source>
</reference>
<dbReference type="VEuPathDB" id="TriTrypDB:BSAL_41770"/>
<dbReference type="InterPro" id="IPR056855">
    <property type="entry name" value="ATP-grasp_IQCH"/>
</dbReference>
<dbReference type="Pfam" id="PF00612">
    <property type="entry name" value="IQ"/>
    <property type="match status" value="1"/>
</dbReference>
<proteinExistence type="predicted"/>
<feature type="region of interest" description="Disordered" evidence="1">
    <location>
        <begin position="1"/>
        <end position="52"/>
    </location>
</feature>
<dbReference type="InterPro" id="IPR038752">
    <property type="entry name" value="IQCH"/>
</dbReference>
<sequence>MSGVTFPPIAPRSAPTVSSSEPQRAERAVGGKATRTPKVFKTAKSTAGASTQSYALALHKSRKDPRLSDQIPISEMDLERGVASMLERGLVPHGFSVDSMISGGGPSPISSMPAPLHKHTDQFKRADVMTTNLGFGSVISTKIDFHAIEQIPAKASYAQLVAAKREAQLHLVETKPRPPPKTSDPAPEHFNVRPLDSSHELSSMPVKERDDARTYAELLDLYSLHEFIIRRGRTLRNTPEFVSFKRSYSAQWGSIETVIEQLEDLLTAYGVNMVYIDGKRVMHFAVLDQGILSKEELMSCIANRQEVEPQMASVVVQYQQGLRGHHVAATKLQSVWKMYRERKRYGRLRIATAAAVVIQRQWVIHRAHMKTRRLLTIHRDALSIQWKDTMERFLRDWPRIREGKRVVLHIPSLSLPSFQCKQMPFFDCFQAAQMMRLADLRDRNVEIILLAPFKLEKETFAYYLNVLKAAGAENPEGRVCLIVPENNKRLPPGLSLTKMVLMSSKTMKLLQSLVRGKQAYIVPGLMGPEEHTLACRLNLPLFAAEPKVAQVLATKSGGKTILEAAEVATPVGAYHIKNTNDLFIILARFMVEYRDVSRWLVKIDSESGSRGHAVFDTSRIRCLTEQSDIVTTDMLLKELTEHAAKRVKILHTSAYPEWGAYADVFNATGGCVEAVPSRVMASPTANLYVEPDGTVHLLSVVENVCSPQLSVLGCSFPQTASNYEGIRDAALSVAHAAFRRRVIGYMSVDFVVYERLESNNDRAMRLWAVDFDLYWTTNSCMHQWVMLLTGATFDAESGRCLMPQAPTSSTISDTASASSVGGSYVPLTYVYSGLVYNSYIGAIRHTTFFSHCRQAGLSFDVKTRTGLAFHLVDTLLKGCFGAVAIGASMSQCVGWLHDIQQLVQAELPKDADSIAESNYSYFVSAVKHLLTKSTERKVGESVRKRMTK</sequence>
<dbReference type="InterPro" id="IPR000048">
    <property type="entry name" value="IQ_motif_EF-hand-BS"/>
</dbReference>
<dbReference type="PROSITE" id="PS50096">
    <property type="entry name" value="IQ"/>
    <property type="match status" value="1"/>
</dbReference>
<dbReference type="Proteomes" id="UP000051952">
    <property type="component" value="Unassembled WGS sequence"/>
</dbReference>